<evidence type="ECO:0000256" key="7">
    <source>
        <dbReference type="PROSITE-ProRule" id="PRU00331"/>
    </source>
</evidence>
<protein>
    <recommendedName>
        <fullName evidence="3">ubiquitinyl hydrolase 1</fullName>
        <ecNumber evidence="3">3.4.19.12</ecNumber>
    </recommendedName>
</protein>
<dbReference type="AlphaFoldDB" id="A0A835DBP6"/>
<dbReference type="SMART" id="SM01246">
    <property type="entry name" value="Josephin"/>
    <property type="match status" value="1"/>
</dbReference>
<dbReference type="InterPro" id="IPR000782">
    <property type="entry name" value="FAS1_domain"/>
</dbReference>
<dbReference type="EMBL" id="JABCRI010000013">
    <property type="protein sequence ID" value="KAF8394937.1"/>
    <property type="molecule type" value="Genomic_DNA"/>
</dbReference>
<accession>A0A835DBP6</accession>
<dbReference type="GO" id="GO:0016579">
    <property type="term" value="P:protein deubiquitination"/>
    <property type="evidence" value="ECO:0007669"/>
    <property type="project" value="InterPro"/>
</dbReference>
<keyword evidence="4" id="KW-0645">Protease</keyword>
<dbReference type="PANTHER" id="PTHR37232:SF2">
    <property type="entry name" value="FAS1 DOMAIN-CONTAINING PROTEIN"/>
    <property type="match status" value="1"/>
</dbReference>
<comment type="similarity">
    <text evidence="2">Belongs to the fasciclin-like AGP family.</text>
</comment>
<dbReference type="Pfam" id="PF02099">
    <property type="entry name" value="Josephin"/>
    <property type="match status" value="1"/>
</dbReference>
<comment type="catalytic activity">
    <reaction evidence="1">
        <text>Thiol-dependent hydrolysis of ester, thioester, amide, peptide and isopeptide bonds formed by the C-terminal Gly of ubiquitin (a 76-residue protein attached to proteins as an intracellular targeting signal).</text>
        <dbReference type="EC" id="3.4.19.12"/>
    </reaction>
</comment>
<keyword evidence="8" id="KW-0812">Transmembrane</keyword>
<keyword evidence="5" id="KW-0833">Ubl conjugation pathway</keyword>
<evidence type="ECO:0000256" key="8">
    <source>
        <dbReference type="SAM" id="Phobius"/>
    </source>
</evidence>
<keyword evidence="8" id="KW-1133">Transmembrane helix</keyword>
<dbReference type="PROSITE" id="PS50213">
    <property type="entry name" value="FAS1"/>
    <property type="match status" value="1"/>
</dbReference>
<proteinExistence type="inferred from homology"/>
<dbReference type="GO" id="GO:0006508">
    <property type="term" value="P:proteolysis"/>
    <property type="evidence" value="ECO:0007669"/>
    <property type="project" value="UniProtKB-KW"/>
</dbReference>
<evidence type="ECO:0000256" key="5">
    <source>
        <dbReference type="ARBA" id="ARBA00022786"/>
    </source>
</evidence>
<feature type="transmembrane region" description="Helical" evidence="8">
    <location>
        <begin position="317"/>
        <end position="343"/>
    </location>
</feature>
<feature type="active site" evidence="7">
    <location>
        <position position="277"/>
    </location>
</feature>
<dbReference type="Gene3D" id="2.30.180.10">
    <property type="entry name" value="FAS1 domain"/>
    <property type="match status" value="1"/>
</dbReference>
<dbReference type="OMA" id="ERAFECD"/>
<dbReference type="InterPro" id="IPR036378">
    <property type="entry name" value="FAS1_dom_sf"/>
</dbReference>
<evidence type="ECO:0000256" key="1">
    <source>
        <dbReference type="ARBA" id="ARBA00000707"/>
    </source>
</evidence>
<dbReference type="InterPro" id="IPR006155">
    <property type="entry name" value="Josephin"/>
</dbReference>
<keyword evidence="12" id="KW-1185">Reference proteome</keyword>
<feature type="active site" evidence="7">
    <location>
        <position position="148"/>
    </location>
</feature>
<evidence type="ECO:0000259" key="10">
    <source>
        <dbReference type="PROSITE" id="PS50957"/>
    </source>
</evidence>
<evidence type="ECO:0000313" key="11">
    <source>
        <dbReference type="EMBL" id="KAF8394937.1"/>
    </source>
</evidence>
<dbReference type="Gene3D" id="3.90.70.40">
    <property type="match status" value="1"/>
</dbReference>
<feature type="domain" description="Josephin" evidence="10">
    <location>
        <begin position="135"/>
        <end position="324"/>
    </location>
</feature>
<dbReference type="EC" id="3.4.19.12" evidence="3"/>
<dbReference type="Proteomes" id="UP000655225">
    <property type="component" value="Unassembled WGS sequence"/>
</dbReference>
<keyword evidence="8" id="KW-0472">Membrane</keyword>
<feature type="active site" evidence="7">
    <location>
        <position position="262"/>
    </location>
</feature>
<evidence type="ECO:0000256" key="2">
    <source>
        <dbReference type="ARBA" id="ARBA00007843"/>
    </source>
</evidence>
<dbReference type="PROSITE" id="PS50957">
    <property type="entry name" value="JOSEPHIN"/>
    <property type="match status" value="1"/>
</dbReference>
<evidence type="ECO:0000256" key="6">
    <source>
        <dbReference type="ARBA" id="ARBA00022801"/>
    </source>
</evidence>
<dbReference type="PANTHER" id="PTHR37232">
    <property type="entry name" value="FASCICLIN DOMAIN PROTEIN"/>
    <property type="match status" value="1"/>
</dbReference>
<feature type="domain" description="FAS1" evidence="9">
    <location>
        <begin position="342"/>
        <end position="493"/>
    </location>
</feature>
<dbReference type="OrthoDB" id="422700at2759"/>
<dbReference type="SUPFAM" id="SSF82153">
    <property type="entry name" value="FAS1 domain"/>
    <property type="match status" value="1"/>
</dbReference>
<keyword evidence="6 7" id="KW-0378">Hydrolase</keyword>
<name>A0A835DBP6_TETSI</name>
<reference evidence="11 12" key="1">
    <citation type="submission" date="2020-04" db="EMBL/GenBank/DDBJ databases">
        <title>Plant Genome Project.</title>
        <authorList>
            <person name="Zhang R.-G."/>
        </authorList>
    </citation>
    <scope>NUCLEOTIDE SEQUENCE [LARGE SCALE GENOMIC DNA]</scope>
    <source>
        <strain evidence="11">YNK0</strain>
        <tissue evidence="11">Leaf</tissue>
    </source>
</reference>
<organism evidence="11 12">
    <name type="scientific">Tetracentron sinense</name>
    <name type="common">Spur-leaf</name>
    <dbReference type="NCBI Taxonomy" id="13715"/>
    <lineage>
        <taxon>Eukaryota</taxon>
        <taxon>Viridiplantae</taxon>
        <taxon>Streptophyta</taxon>
        <taxon>Embryophyta</taxon>
        <taxon>Tracheophyta</taxon>
        <taxon>Spermatophyta</taxon>
        <taxon>Magnoliopsida</taxon>
        <taxon>Trochodendrales</taxon>
        <taxon>Trochodendraceae</taxon>
        <taxon>Tetracentron</taxon>
    </lineage>
</organism>
<evidence type="ECO:0000313" key="12">
    <source>
        <dbReference type="Proteomes" id="UP000655225"/>
    </source>
</evidence>
<gene>
    <name evidence="11" type="ORF">HHK36_018876</name>
</gene>
<comment type="caution">
    <text evidence="11">The sequence shown here is derived from an EMBL/GenBank/DDBJ whole genome shotgun (WGS) entry which is preliminary data.</text>
</comment>
<evidence type="ECO:0000259" key="9">
    <source>
        <dbReference type="PROSITE" id="PS50213"/>
    </source>
</evidence>
<sequence length="509" mass="57435">MASLFGVPRLCGWFLWKLLDMVEDAMPHHSSPVAVSLALIWSDGGVVVVHQGSSSSSDILNVLGFQLPSRVGGGDEKGRLSRARRRWRVVVARGTLRARWSNRRGMSSWDIVVERVIPGKFSGSYRKFGVDPQNMYGSHSWDIKLETCQMISFLSQLGVQERDTFTRADLNAVADKLALVDPNKEIWTPLSAIFKPHHNSFTGNYDINVLIAAVEGKGKRVVWHDRRNAASSIDLNGSQDTLMGIVLNIPVKRFGGIWKSRHWVALRRIERVWYNLDSDLIAPQSFKNTQELTNFLDYIIGFGGELMDLLKRLRQGFFLKNSIAFVCVVISVMCLLVVCISMLRLPEVLPGNTAMGSYRVFKIRKVFKEERLGELGEMMIGMLPDDLAFTVFIPSERAFECDLRLRASDNLAVGKANNTYAILSRILGFSAVPRHLPSITVPLGKEISFDSISGFRMYIFKDSDGMLVVNRVRSERVDLRKKEIIVHVMNGVIMDAEFEQSVRPDYDED</sequence>
<dbReference type="GO" id="GO:0004843">
    <property type="term" value="F:cysteine-type deubiquitinase activity"/>
    <property type="evidence" value="ECO:0007669"/>
    <property type="project" value="UniProtKB-EC"/>
</dbReference>
<evidence type="ECO:0000256" key="3">
    <source>
        <dbReference type="ARBA" id="ARBA00012759"/>
    </source>
</evidence>
<evidence type="ECO:0000256" key="4">
    <source>
        <dbReference type="ARBA" id="ARBA00022670"/>
    </source>
</evidence>